<feature type="non-terminal residue" evidence="1">
    <location>
        <position position="352"/>
    </location>
</feature>
<proteinExistence type="predicted"/>
<dbReference type="OrthoDB" id="5835829at2759"/>
<keyword evidence="2" id="KW-1185">Reference proteome</keyword>
<protein>
    <recommendedName>
        <fullName evidence="3">UDP-glycosyltransferase</fullName>
    </recommendedName>
</protein>
<sequence length="352" mass="39970">MYMSKTMSRKLTVLFVPINYVGPINSSIGMAEVLKDSGHRVVFAARNEWSKRLKSLDIEVELLTEETDEVTGDSAAANAEELKSVLEDKTPLEKALECMSILLNDVIHDSDKDEQKLKQIIKRLKPHVIITDHIITLPSIAGSGIPWIFSYSSNPLSLDTGYEDKRLPPSILGLSINSNKNLWEEYRQQLKNARKDDWFKYKDWLISNGSPLVPDDFLLWVPSPFANVYMFPEELDYTDVRPLPKTFHRFDCMKRSGNEDTFELPDKLKSRSGKLIYLSLGSMGSANVPLMKRLIAILSKSEHKFIVSKGVKHNEYELADNMWGERTVPQVKVLPIIDLMITHGGNNSVTET</sequence>
<dbReference type="EMBL" id="OC867389">
    <property type="protein sequence ID" value="CAD7633483.1"/>
    <property type="molecule type" value="Genomic_DNA"/>
</dbReference>
<evidence type="ECO:0008006" key="3">
    <source>
        <dbReference type="Google" id="ProtNLM"/>
    </source>
</evidence>
<gene>
    <name evidence="1" type="ORF">OSB1V03_LOCUS13880</name>
</gene>
<dbReference type="Gene3D" id="3.40.50.2000">
    <property type="entry name" value="Glycogen Phosphorylase B"/>
    <property type="match status" value="2"/>
</dbReference>
<reference evidence="1" key="1">
    <citation type="submission" date="2020-11" db="EMBL/GenBank/DDBJ databases">
        <authorList>
            <person name="Tran Van P."/>
        </authorList>
    </citation>
    <scope>NUCLEOTIDE SEQUENCE</scope>
</reference>
<dbReference type="SUPFAM" id="SSF53756">
    <property type="entry name" value="UDP-Glycosyltransferase/glycogen phosphorylase"/>
    <property type="match status" value="1"/>
</dbReference>
<name>A0A7R9L3W8_9ACAR</name>
<dbReference type="Proteomes" id="UP000759131">
    <property type="component" value="Unassembled WGS sequence"/>
</dbReference>
<evidence type="ECO:0000313" key="2">
    <source>
        <dbReference type="Proteomes" id="UP000759131"/>
    </source>
</evidence>
<organism evidence="1">
    <name type="scientific">Medioppia subpectinata</name>
    <dbReference type="NCBI Taxonomy" id="1979941"/>
    <lineage>
        <taxon>Eukaryota</taxon>
        <taxon>Metazoa</taxon>
        <taxon>Ecdysozoa</taxon>
        <taxon>Arthropoda</taxon>
        <taxon>Chelicerata</taxon>
        <taxon>Arachnida</taxon>
        <taxon>Acari</taxon>
        <taxon>Acariformes</taxon>
        <taxon>Sarcoptiformes</taxon>
        <taxon>Oribatida</taxon>
        <taxon>Brachypylina</taxon>
        <taxon>Oppioidea</taxon>
        <taxon>Oppiidae</taxon>
        <taxon>Medioppia</taxon>
    </lineage>
</organism>
<evidence type="ECO:0000313" key="1">
    <source>
        <dbReference type="EMBL" id="CAD7633483.1"/>
    </source>
</evidence>
<dbReference type="AlphaFoldDB" id="A0A7R9L3W8"/>
<dbReference type="EMBL" id="CAJPIZ010012814">
    <property type="protein sequence ID" value="CAG2113913.1"/>
    <property type="molecule type" value="Genomic_DNA"/>
</dbReference>
<accession>A0A7R9L3W8</accession>